<evidence type="ECO:0000256" key="3">
    <source>
        <dbReference type="SAM" id="MobiDB-lite"/>
    </source>
</evidence>
<evidence type="ECO:0000256" key="1">
    <source>
        <dbReference type="ARBA" id="ARBA00022664"/>
    </source>
</evidence>
<dbReference type="EMBL" id="JASNQZ010000012">
    <property type="protein sequence ID" value="KAL0948951.1"/>
    <property type="molecule type" value="Genomic_DNA"/>
</dbReference>
<dbReference type="PROSITE" id="PS50158">
    <property type="entry name" value="ZF_CCHC"/>
    <property type="match status" value="1"/>
</dbReference>
<feature type="region of interest" description="Disordered" evidence="3">
    <location>
        <begin position="15"/>
        <end position="131"/>
    </location>
</feature>
<keyword evidence="6" id="KW-1185">Reference proteome</keyword>
<dbReference type="SUPFAM" id="SSF57756">
    <property type="entry name" value="Retrovirus zinc finger-like domains"/>
    <property type="match status" value="1"/>
</dbReference>
<gene>
    <name evidence="5" type="ORF">HGRIS_009056</name>
</gene>
<feature type="compositionally biased region" description="Basic residues" evidence="3">
    <location>
        <begin position="118"/>
        <end position="130"/>
    </location>
</feature>
<dbReference type="Gene3D" id="4.10.60.10">
    <property type="entry name" value="Zinc finger, CCHC-type"/>
    <property type="match status" value="1"/>
</dbReference>
<keyword evidence="2" id="KW-0862">Zinc</keyword>
<evidence type="ECO:0000256" key="2">
    <source>
        <dbReference type="PROSITE-ProRule" id="PRU00047"/>
    </source>
</evidence>
<evidence type="ECO:0000313" key="5">
    <source>
        <dbReference type="EMBL" id="KAL0948951.1"/>
    </source>
</evidence>
<protein>
    <recommendedName>
        <fullName evidence="4">CCHC-type domain-containing protein</fullName>
    </recommendedName>
</protein>
<dbReference type="InterPro" id="IPR036875">
    <property type="entry name" value="Znf_CCHC_sf"/>
</dbReference>
<dbReference type="Pfam" id="PF00098">
    <property type="entry name" value="zf-CCHC"/>
    <property type="match status" value="1"/>
</dbReference>
<feature type="compositionally biased region" description="Low complexity" evidence="3">
    <location>
        <begin position="69"/>
        <end position="117"/>
    </location>
</feature>
<feature type="compositionally biased region" description="Basic and acidic residues" evidence="3">
    <location>
        <begin position="56"/>
        <end position="66"/>
    </location>
</feature>
<accession>A0ABR3J058</accession>
<feature type="compositionally biased region" description="Basic and acidic residues" evidence="3">
    <location>
        <begin position="410"/>
        <end position="421"/>
    </location>
</feature>
<proteinExistence type="predicted"/>
<feature type="domain" description="CCHC-type" evidence="4">
    <location>
        <begin position="424"/>
        <end position="440"/>
    </location>
</feature>
<evidence type="ECO:0000313" key="6">
    <source>
        <dbReference type="Proteomes" id="UP001556367"/>
    </source>
</evidence>
<comment type="caution">
    <text evidence="5">The sequence shown here is derived from an EMBL/GenBank/DDBJ whole genome shotgun (WGS) entry which is preliminary data.</text>
</comment>
<feature type="compositionally biased region" description="Low complexity" evidence="3">
    <location>
        <begin position="363"/>
        <end position="378"/>
    </location>
</feature>
<dbReference type="InterPro" id="IPR001878">
    <property type="entry name" value="Znf_CCHC"/>
</dbReference>
<keyword evidence="2" id="KW-0479">Metal-binding</keyword>
<organism evidence="5 6">
    <name type="scientific">Hohenbuehelia grisea</name>
    <dbReference type="NCBI Taxonomy" id="104357"/>
    <lineage>
        <taxon>Eukaryota</taxon>
        <taxon>Fungi</taxon>
        <taxon>Dikarya</taxon>
        <taxon>Basidiomycota</taxon>
        <taxon>Agaricomycotina</taxon>
        <taxon>Agaricomycetes</taxon>
        <taxon>Agaricomycetidae</taxon>
        <taxon>Agaricales</taxon>
        <taxon>Pleurotineae</taxon>
        <taxon>Pleurotaceae</taxon>
        <taxon>Hohenbuehelia</taxon>
    </lineage>
</organism>
<sequence>MTTPHSQGIERVVKGITHQRKAASVPRGPGRVSGDSLLPSSQIEPRSYLGNAFKRLARDARERKGPPESSSSDDSSESSQASDPSDDSSNGSGGSTSSSDTEESSSSSDDQSRSPTSKTRKGKKKSKKGMGSHWKLLIKPVPLATYDGVFDYHDETKSVLKFNKFLTESLTYVKMGNVKPRDQVSIISRYLSNRVYAFYSREVSIRRHPWDLQKFFLKLYDHCFPPNFRQLQRDRLKGCKQGRRTVGDYMGELNELFMSIGSISKREQAVKYCDGLNPKIYAQLLVENLHAETTSLKRLHRRAQALEVVIQVARGEIGIMGGHAGLLHQANQPEERRSRSPGRHERPRKQRQGRFSQRTPRHGNGNRNNGSLQQQQNRQFREYQSRDTPNGGSRRGRDYDQPNFRSKRSRLSDEEMKKLQSENKCFTCRETGHMSRQCPKRHSVKSKPASGVTKPSS</sequence>
<keyword evidence="1" id="KW-0507">mRNA processing</keyword>
<keyword evidence="2" id="KW-0863">Zinc-finger</keyword>
<name>A0ABR3J058_9AGAR</name>
<reference evidence="6" key="1">
    <citation type="submission" date="2024-06" db="EMBL/GenBank/DDBJ databases">
        <title>Multi-omics analyses provide insights into the biosynthesis of the anticancer antibiotic pleurotin in Hohenbuehelia grisea.</title>
        <authorList>
            <person name="Weaver J.A."/>
            <person name="Alberti F."/>
        </authorList>
    </citation>
    <scope>NUCLEOTIDE SEQUENCE [LARGE SCALE GENOMIC DNA]</scope>
    <source>
        <strain evidence="6">T-177</strain>
    </source>
</reference>
<evidence type="ECO:0000259" key="4">
    <source>
        <dbReference type="PROSITE" id="PS50158"/>
    </source>
</evidence>
<feature type="compositionally biased region" description="Basic and acidic residues" evidence="3">
    <location>
        <begin position="333"/>
        <end position="344"/>
    </location>
</feature>
<feature type="region of interest" description="Disordered" evidence="3">
    <location>
        <begin position="323"/>
        <end position="457"/>
    </location>
</feature>
<dbReference type="SMART" id="SM00343">
    <property type="entry name" value="ZnF_C2HC"/>
    <property type="match status" value="1"/>
</dbReference>
<dbReference type="Proteomes" id="UP001556367">
    <property type="component" value="Unassembled WGS sequence"/>
</dbReference>